<dbReference type="GO" id="GO:0046872">
    <property type="term" value="F:metal ion binding"/>
    <property type="evidence" value="ECO:0007669"/>
    <property type="project" value="UniProtKB-KW"/>
</dbReference>
<sequence length="621" mass="70817">MFKHLDITTILWEQMTMKKETASGMTDQAAPGRKDQTAGMRKTTQPALPLQREKREREGYDIFPVFSLEEENIYKGYETLAAWISDFRQVTIDGYSGVHWQAFTEALNQAFRKNGISVNWHCIDAALKGEAEIERLTAPFLGGEDPLFGRLFPGELTDFFETAKLEKITPPGNSLDILYGTGAALAGWKGPLVYLDVPRNEIQYRSRAGSVCNTGRSAPRPPAQQYKQFFFVDWVVLNKHRKSLLPRIDAFVDQQRTDGITWMEGENFRHALDLVVRNAFRARPWFEAGAWGGNWMKQHIEGLPYEEINYAWSFELITPENGVILESSGKMLEFGFDFLMVHNNKAVLGKAVSRFGDQFPIRFDFLDTFSGGNLSLQCHPGNAYIKAHFGENFTQDETYYILDAGENAEVYLGFREGVSGERFRETLEESVLDQVPVQVEDFVQVFPAKKHDLFLIPNRTIHCSGVNNLVLEISSTPYIYTFKLYDWLRPGLDGKPRPLNLQRGFENLDFSMEGERVKKELLSVPQLLEEGDDWQLLELPTHQEHFYRIQRLEFESEMQLETEDGAQVCNLVEGGPVRVYTSSRELTLQFAETFVVPAAAGTFKLVNLGKKKAKVVKAFVK</sequence>
<proteinExistence type="predicted"/>
<dbReference type="GO" id="GO:0016853">
    <property type="term" value="F:isomerase activity"/>
    <property type="evidence" value="ECO:0007669"/>
    <property type="project" value="UniProtKB-KW"/>
</dbReference>
<dbReference type="PANTHER" id="PTHR42742">
    <property type="entry name" value="TRANSCRIPTIONAL REPRESSOR MPRA"/>
    <property type="match status" value="1"/>
</dbReference>
<dbReference type="PANTHER" id="PTHR42742:SF3">
    <property type="entry name" value="FRUCTOKINASE"/>
    <property type="match status" value="1"/>
</dbReference>
<dbReference type="Proteomes" id="UP000295807">
    <property type="component" value="Unassembled WGS sequence"/>
</dbReference>
<keyword evidence="5" id="KW-1185">Reference proteome</keyword>
<name>A0A4R3KV29_9SPHI</name>
<dbReference type="InterPro" id="IPR051804">
    <property type="entry name" value="Carb_Metab_Reg_Kinase/Isom"/>
</dbReference>
<evidence type="ECO:0000313" key="5">
    <source>
        <dbReference type="Proteomes" id="UP000295807"/>
    </source>
</evidence>
<evidence type="ECO:0000256" key="2">
    <source>
        <dbReference type="ARBA" id="ARBA00022833"/>
    </source>
</evidence>
<reference evidence="4 5" key="1">
    <citation type="submission" date="2019-03" db="EMBL/GenBank/DDBJ databases">
        <title>Genomic Encyclopedia of Type Strains, Phase IV (KMG-IV): sequencing the most valuable type-strain genomes for metagenomic binning, comparative biology and taxonomic classification.</title>
        <authorList>
            <person name="Goeker M."/>
        </authorList>
    </citation>
    <scope>NUCLEOTIDE SEQUENCE [LARGE SCALE GENOMIC DNA]</scope>
    <source>
        <strain evidence="4 5">DSM 21100</strain>
    </source>
</reference>
<dbReference type="Gene3D" id="2.60.120.10">
    <property type="entry name" value="Jelly Rolls"/>
    <property type="match status" value="1"/>
</dbReference>
<dbReference type="InterPro" id="IPR011051">
    <property type="entry name" value="RmlC_Cupin_sf"/>
</dbReference>
<dbReference type="SUPFAM" id="SSF51182">
    <property type="entry name" value="RmlC-like cupins"/>
    <property type="match status" value="1"/>
</dbReference>
<organism evidence="4 5">
    <name type="scientific">Anseongella ginsenosidimutans</name>
    <dbReference type="NCBI Taxonomy" id="496056"/>
    <lineage>
        <taxon>Bacteria</taxon>
        <taxon>Pseudomonadati</taxon>
        <taxon>Bacteroidota</taxon>
        <taxon>Sphingobacteriia</taxon>
        <taxon>Sphingobacteriales</taxon>
        <taxon>Sphingobacteriaceae</taxon>
        <taxon>Anseongella</taxon>
    </lineage>
</organism>
<dbReference type="InterPro" id="IPR014710">
    <property type="entry name" value="RmlC-like_jellyroll"/>
</dbReference>
<keyword evidence="4" id="KW-0413">Isomerase</keyword>
<protein>
    <submittedName>
        <fullName evidence="4">Mannose-6-phosphate isomerase class I</fullName>
    </submittedName>
</protein>
<dbReference type="AlphaFoldDB" id="A0A4R3KV29"/>
<comment type="caution">
    <text evidence="4">The sequence shown here is derived from an EMBL/GenBank/DDBJ whole genome shotgun (WGS) entry which is preliminary data.</text>
</comment>
<dbReference type="EMBL" id="SMAD01000004">
    <property type="protein sequence ID" value="TCS87717.1"/>
    <property type="molecule type" value="Genomic_DNA"/>
</dbReference>
<gene>
    <name evidence="4" type="ORF">EDD80_10464</name>
</gene>
<evidence type="ECO:0000313" key="4">
    <source>
        <dbReference type="EMBL" id="TCS87717.1"/>
    </source>
</evidence>
<evidence type="ECO:0000256" key="1">
    <source>
        <dbReference type="ARBA" id="ARBA00022723"/>
    </source>
</evidence>
<dbReference type="CDD" id="cd07010">
    <property type="entry name" value="cupin_PMI_type_I_N_bac"/>
    <property type="match status" value="1"/>
</dbReference>
<accession>A0A4R3KV29</accession>
<feature type="region of interest" description="Disordered" evidence="3">
    <location>
        <begin position="21"/>
        <end position="45"/>
    </location>
</feature>
<keyword evidence="2" id="KW-0862">Zinc</keyword>
<evidence type="ECO:0000256" key="3">
    <source>
        <dbReference type="SAM" id="MobiDB-lite"/>
    </source>
</evidence>
<keyword evidence="1" id="KW-0479">Metal-binding</keyword>